<evidence type="ECO:0000256" key="11">
    <source>
        <dbReference type="ARBA" id="ARBA00037649"/>
    </source>
</evidence>
<keyword evidence="8" id="KW-0119">Carbohydrate metabolism</keyword>
<dbReference type="InterPro" id="IPR017853">
    <property type="entry name" value="GH"/>
</dbReference>
<keyword evidence="9" id="KW-0961">Cell wall biogenesis/degradation</keyword>
<evidence type="ECO:0000256" key="12">
    <source>
        <dbReference type="ARBA" id="ARBA00042373"/>
    </source>
</evidence>
<sequence length="444" mass="46789">MRSYFSLLVCAIALAASSSSPSMVMAAKEGCYAEIPADATPAVTTAAPVAVDGSSALTPTVTPAVSTPAEVVTPAPSTPTEAVTPAPTTETPTTDAVTPAPTPATTSTQVSGDADDITAQTDTTPAPATTTDTTTSTPAPAATTTSAPAASGSGEFGTCYEPMHSSKYPLTGSDGSQLGSVLDEDLAQLSAKFSYIRTYHSQYYGFNVAEYAAKYGLKVYIGLATYDNAEWNELEITEAVKGAATYPDAVQAIIVGNEDLNTAGGDQSFDDVINKVNDVKARLAAAGVAEGKVLVGTSQRISALVDTTYTTDLNRLVSACDFVGVNIYPFFTNGYDATNPLQLLDAQWTQVNELYSSQKSKLRLTETGWPSAGNAPAAYTNNIPSLENQKTYYNAVSTWAPADKTGPHFWFMAYDRRSDDSFLTSSTTYEQYFGIYDVSNNAKF</sequence>
<name>K3XBR1_GLOUD</name>
<evidence type="ECO:0000256" key="10">
    <source>
        <dbReference type="ARBA" id="ARBA00023326"/>
    </source>
</evidence>
<dbReference type="InterPro" id="IPR050732">
    <property type="entry name" value="Beta-glucan_modifiers"/>
</dbReference>
<comment type="catalytic activity">
    <reaction evidence="1">
        <text>Hydrolysis of (1-&gt;3)-beta-D-glucosidic linkages in (1-&gt;3)-beta-D-glucans.</text>
        <dbReference type="EC" id="3.2.1.39"/>
    </reaction>
</comment>
<evidence type="ECO:0000256" key="5">
    <source>
        <dbReference type="ARBA" id="ARBA00022801"/>
    </source>
</evidence>
<proteinExistence type="predicted"/>
<organism evidence="16 17">
    <name type="scientific">Globisporangium ultimum (strain ATCC 200006 / CBS 805.95 / DAOM BR144)</name>
    <name type="common">Pythium ultimum</name>
    <dbReference type="NCBI Taxonomy" id="431595"/>
    <lineage>
        <taxon>Eukaryota</taxon>
        <taxon>Sar</taxon>
        <taxon>Stramenopiles</taxon>
        <taxon>Oomycota</taxon>
        <taxon>Peronosporomycetes</taxon>
        <taxon>Pythiales</taxon>
        <taxon>Pythiaceae</taxon>
        <taxon>Globisporangium</taxon>
    </lineage>
</organism>
<keyword evidence="6" id="KW-0472">Membrane</keyword>
<evidence type="ECO:0000256" key="7">
    <source>
        <dbReference type="ARBA" id="ARBA00023180"/>
    </source>
</evidence>
<evidence type="ECO:0000256" key="13">
    <source>
        <dbReference type="ARBA" id="ARBA00043078"/>
    </source>
</evidence>
<reference evidence="16" key="3">
    <citation type="submission" date="2015-02" db="UniProtKB">
        <authorList>
            <consortium name="EnsemblProtists"/>
        </authorList>
    </citation>
    <scope>IDENTIFICATION</scope>
    <source>
        <strain evidence="16">DAOM BR144</strain>
    </source>
</reference>
<evidence type="ECO:0000256" key="15">
    <source>
        <dbReference type="SAM" id="SignalP"/>
    </source>
</evidence>
<keyword evidence="7" id="KW-0325">Glycoprotein</keyword>
<reference evidence="17" key="1">
    <citation type="journal article" date="2010" name="Genome Biol.">
        <title>Genome sequence of the necrotrophic plant pathogen Pythium ultimum reveals original pathogenicity mechanisms and effector repertoire.</title>
        <authorList>
            <person name="Levesque C.A."/>
            <person name="Brouwer H."/>
            <person name="Cano L."/>
            <person name="Hamilton J.P."/>
            <person name="Holt C."/>
            <person name="Huitema E."/>
            <person name="Raffaele S."/>
            <person name="Robideau G.P."/>
            <person name="Thines M."/>
            <person name="Win J."/>
            <person name="Zerillo M.M."/>
            <person name="Beakes G.W."/>
            <person name="Boore J.L."/>
            <person name="Busam D."/>
            <person name="Dumas B."/>
            <person name="Ferriera S."/>
            <person name="Fuerstenberg S.I."/>
            <person name="Gachon C.M."/>
            <person name="Gaulin E."/>
            <person name="Govers F."/>
            <person name="Grenville-Briggs L."/>
            <person name="Horner N."/>
            <person name="Hostetler J."/>
            <person name="Jiang R.H."/>
            <person name="Johnson J."/>
            <person name="Krajaejun T."/>
            <person name="Lin H."/>
            <person name="Meijer H.J."/>
            <person name="Moore B."/>
            <person name="Morris P."/>
            <person name="Phuntmart V."/>
            <person name="Puiu D."/>
            <person name="Shetty J."/>
            <person name="Stajich J.E."/>
            <person name="Tripathy S."/>
            <person name="Wawra S."/>
            <person name="van West P."/>
            <person name="Whitty B.R."/>
            <person name="Coutinho P.M."/>
            <person name="Henrissat B."/>
            <person name="Martin F."/>
            <person name="Thomas P.D."/>
            <person name="Tyler B.M."/>
            <person name="De Vries R.P."/>
            <person name="Kamoun S."/>
            <person name="Yandell M."/>
            <person name="Tisserat N."/>
            <person name="Buell C.R."/>
        </authorList>
    </citation>
    <scope>NUCLEOTIDE SEQUENCE</scope>
    <source>
        <strain evidence="17">DAOM:BR144</strain>
    </source>
</reference>
<keyword evidence="4" id="KW-1003">Cell membrane</keyword>
<keyword evidence="10" id="KW-0624">Polysaccharide degradation</keyword>
<keyword evidence="5" id="KW-0378">Hydrolase</keyword>
<evidence type="ECO:0000256" key="4">
    <source>
        <dbReference type="ARBA" id="ARBA00022475"/>
    </source>
</evidence>
<dbReference type="GO" id="GO:0005886">
    <property type="term" value="C:plasma membrane"/>
    <property type="evidence" value="ECO:0007669"/>
    <property type="project" value="UniProtKB-SubCell"/>
</dbReference>
<evidence type="ECO:0000313" key="17">
    <source>
        <dbReference type="Proteomes" id="UP000019132"/>
    </source>
</evidence>
<feature type="compositionally biased region" description="Low complexity" evidence="14">
    <location>
        <begin position="67"/>
        <end position="108"/>
    </location>
</feature>
<evidence type="ECO:0000256" key="8">
    <source>
        <dbReference type="ARBA" id="ARBA00023277"/>
    </source>
</evidence>
<feature type="compositionally biased region" description="Low complexity" evidence="14">
    <location>
        <begin position="117"/>
        <end position="151"/>
    </location>
</feature>
<dbReference type="EMBL" id="GL376587">
    <property type="status" value="NOT_ANNOTATED_CDS"/>
    <property type="molecule type" value="Genomic_DNA"/>
</dbReference>
<dbReference type="InParanoid" id="K3XBR1"/>
<dbReference type="STRING" id="431595.K3XBR1"/>
<keyword evidence="15" id="KW-0732">Signal</keyword>
<dbReference type="EC" id="3.2.1.39" evidence="3"/>
<accession>K3XBR1</accession>
<dbReference type="VEuPathDB" id="FungiDB:PYU1_G014629"/>
<dbReference type="Proteomes" id="UP000019132">
    <property type="component" value="Unassembled WGS sequence"/>
</dbReference>
<feature type="region of interest" description="Disordered" evidence="14">
    <location>
        <begin position="67"/>
        <end position="158"/>
    </location>
</feature>
<evidence type="ECO:0000256" key="3">
    <source>
        <dbReference type="ARBA" id="ARBA00012780"/>
    </source>
</evidence>
<comment type="function">
    <text evidence="11">Glucanases play a role in cell expansion during growth, in cell-cell fusion during mating, and in spore release during sporulation. This enzyme may be involved in beta-glucan degradation. Active on laminarin and lichenan.</text>
</comment>
<evidence type="ECO:0000256" key="6">
    <source>
        <dbReference type="ARBA" id="ARBA00023136"/>
    </source>
</evidence>
<dbReference type="HOGENOM" id="CLU_702999_0_0_1"/>
<dbReference type="AlphaFoldDB" id="K3XBR1"/>
<evidence type="ECO:0000256" key="14">
    <source>
        <dbReference type="SAM" id="MobiDB-lite"/>
    </source>
</evidence>
<evidence type="ECO:0000256" key="1">
    <source>
        <dbReference type="ARBA" id="ARBA00000382"/>
    </source>
</evidence>
<protein>
    <recommendedName>
        <fullName evidence="3">glucan endo-1,3-beta-D-glucosidase</fullName>
        <ecNumber evidence="3">3.2.1.39</ecNumber>
    </recommendedName>
    <alternativeName>
        <fullName evidence="13">Endo-1,3-beta-glucanase btgC</fullName>
    </alternativeName>
    <alternativeName>
        <fullName evidence="12">Laminarinase btgC</fullName>
    </alternativeName>
</protein>
<dbReference type="eggNOG" id="ENOG502QV5T">
    <property type="taxonomic scope" value="Eukaryota"/>
</dbReference>
<evidence type="ECO:0000256" key="2">
    <source>
        <dbReference type="ARBA" id="ARBA00004236"/>
    </source>
</evidence>
<dbReference type="Gene3D" id="3.20.20.80">
    <property type="entry name" value="Glycosidases"/>
    <property type="match status" value="2"/>
</dbReference>
<feature type="signal peptide" evidence="15">
    <location>
        <begin position="1"/>
        <end position="26"/>
    </location>
</feature>
<dbReference type="PANTHER" id="PTHR16631:SF17">
    <property type="entry name" value="GLUCAN ENDO-1,3-BETA-GLUCOSIDASE BTGC"/>
    <property type="match status" value="1"/>
</dbReference>
<keyword evidence="17" id="KW-1185">Reference proteome</keyword>
<dbReference type="EnsemblProtists" id="PYU1_T014660">
    <property type="protein sequence ID" value="PYU1_T014660"/>
    <property type="gene ID" value="PYU1_G014629"/>
</dbReference>
<comment type="subcellular location">
    <subcellularLocation>
        <location evidence="2">Cell membrane</location>
    </subcellularLocation>
</comment>
<dbReference type="GO" id="GO:0042973">
    <property type="term" value="F:glucan endo-1,3-beta-D-glucosidase activity"/>
    <property type="evidence" value="ECO:0007669"/>
    <property type="project" value="UniProtKB-EC"/>
</dbReference>
<evidence type="ECO:0000313" key="16">
    <source>
        <dbReference type="EnsemblProtists" id="PYU1_T014660"/>
    </source>
</evidence>
<reference evidence="17" key="2">
    <citation type="submission" date="2010-04" db="EMBL/GenBank/DDBJ databases">
        <authorList>
            <person name="Buell R."/>
            <person name="Hamilton J."/>
            <person name="Hostetler J."/>
        </authorList>
    </citation>
    <scope>NUCLEOTIDE SEQUENCE [LARGE SCALE GENOMIC DNA]</scope>
    <source>
        <strain evidence="17">DAOM:BR144</strain>
    </source>
</reference>
<feature type="chain" id="PRO_5003873081" description="glucan endo-1,3-beta-D-glucosidase" evidence="15">
    <location>
        <begin position="27"/>
        <end position="444"/>
    </location>
</feature>
<dbReference type="PANTHER" id="PTHR16631">
    <property type="entry name" value="GLUCAN 1,3-BETA-GLUCOSIDASE"/>
    <property type="match status" value="1"/>
</dbReference>
<evidence type="ECO:0000256" key="9">
    <source>
        <dbReference type="ARBA" id="ARBA00023316"/>
    </source>
</evidence>
<dbReference type="SUPFAM" id="SSF51445">
    <property type="entry name" value="(Trans)glycosidases"/>
    <property type="match status" value="1"/>
</dbReference>
<dbReference type="GO" id="GO:0000272">
    <property type="term" value="P:polysaccharide catabolic process"/>
    <property type="evidence" value="ECO:0007669"/>
    <property type="project" value="UniProtKB-KW"/>
</dbReference>
<dbReference type="GO" id="GO:0071555">
    <property type="term" value="P:cell wall organization"/>
    <property type="evidence" value="ECO:0007669"/>
    <property type="project" value="UniProtKB-KW"/>
</dbReference>